<dbReference type="FunFam" id="1.25.40.630:FF:000001">
    <property type="entry name" value="Cleavage stimulation factor subunit 2"/>
    <property type="match status" value="1"/>
</dbReference>
<name>A0A8X6EZ64_TRICU</name>
<dbReference type="Pfam" id="PF14304">
    <property type="entry name" value="CSTF_C"/>
    <property type="match status" value="1"/>
</dbReference>
<dbReference type="GO" id="GO:0003729">
    <property type="term" value="F:mRNA binding"/>
    <property type="evidence" value="ECO:0007669"/>
    <property type="project" value="TreeGrafter"/>
</dbReference>
<comment type="subcellular location">
    <subcellularLocation>
        <location evidence="1">Nucleus</location>
    </subcellularLocation>
</comment>
<dbReference type="InterPro" id="IPR038192">
    <property type="entry name" value="CSTF_C_sf"/>
</dbReference>
<feature type="region of interest" description="Disordered" evidence="5">
    <location>
        <begin position="481"/>
        <end position="516"/>
    </location>
</feature>
<dbReference type="Proteomes" id="UP000887116">
    <property type="component" value="Unassembled WGS sequence"/>
</dbReference>
<dbReference type="SMART" id="SM00360">
    <property type="entry name" value="RRM"/>
    <property type="match status" value="1"/>
</dbReference>
<dbReference type="EMBL" id="BMAO01010106">
    <property type="protein sequence ID" value="GFQ64874.1"/>
    <property type="molecule type" value="Genomic_DNA"/>
</dbReference>
<gene>
    <name evidence="7" type="primary">CSTF2</name>
    <name evidence="7" type="ORF">TNCT_391942</name>
</gene>
<dbReference type="InterPro" id="IPR026896">
    <property type="entry name" value="CSTF_C"/>
</dbReference>
<evidence type="ECO:0000256" key="5">
    <source>
        <dbReference type="SAM" id="MobiDB-lite"/>
    </source>
</evidence>
<dbReference type="GO" id="GO:0005847">
    <property type="term" value="C:mRNA cleavage and polyadenylation specificity factor complex"/>
    <property type="evidence" value="ECO:0007669"/>
    <property type="project" value="TreeGrafter"/>
</dbReference>
<dbReference type="PANTHER" id="PTHR45735:SF2">
    <property type="entry name" value="CLEAVAGE STIMULATION FACTOR SUBUNIT 2"/>
    <property type="match status" value="1"/>
</dbReference>
<comment type="caution">
    <text evidence="7">The sequence shown here is derived from an EMBL/GenBank/DDBJ whole genome shotgun (WGS) entry which is preliminary data.</text>
</comment>
<dbReference type="Gene3D" id="3.30.70.330">
    <property type="match status" value="1"/>
</dbReference>
<protein>
    <submittedName>
        <fullName evidence="7">Cleavage stimulation factor subunit 2</fullName>
    </submittedName>
</protein>
<keyword evidence="2 4" id="KW-0694">RNA-binding</keyword>
<dbReference type="InterPro" id="IPR025742">
    <property type="entry name" value="CSTF2_hinge"/>
</dbReference>
<proteinExistence type="predicted"/>
<accession>A0A8X6EZ64</accession>
<dbReference type="GO" id="GO:0031124">
    <property type="term" value="P:mRNA 3'-end processing"/>
    <property type="evidence" value="ECO:0007669"/>
    <property type="project" value="InterPro"/>
</dbReference>
<organism evidence="7 8">
    <name type="scientific">Trichonephila clavata</name>
    <name type="common">Joro spider</name>
    <name type="synonym">Nephila clavata</name>
    <dbReference type="NCBI Taxonomy" id="2740835"/>
    <lineage>
        <taxon>Eukaryota</taxon>
        <taxon>Metazoa</taxon>
        <taxon>Ecdysozoa</taxon>
        <taxon>Arthropoda</taxon>
        <taxon>Chelicerata</taxon>
        <taxon>Arachnida</taxon>
        <taxon>Araneae</taxon>
        <taxon>Araneomorphae</taxon>
        <taxon>Entelegynae</taxon>
        <taxon>Araneoidea</taxon>
        <taxon>Nephilidae</taxon>
        <taxon>Trichonephila</taxon>
    </lineage>
</organism>
<evidence type="ECO:0000256" key="3">
    <source>
        <dbReference type="ARBA" id="ARBA00023242"/>
    </source>
</evidence>
<dbReference type="InterPro" id="IPR000504">
    <property type="entry name" value="RRM_dom"/>
</dbReference>
<dbReference type="SUPFAM" id="SSF54928">
    <property type="entry name" value="RNA-binding domain, RBD"/>
    <property type="match status" value="1"/>
</dbReference>
<feature type="compositionally biased region" description="Basic and acidic residues" evidence="5">
    <location>
        <begin position="271"/>
        <end position="284"/>
    </location>
</feature>
<dbReference type="Pfam" id="PF00076">
    <property type="entry name" value="RRM_1"/>
    <property type="match status" value="1"/>
</dbReference>
<keyword evidence="3" id="KW-0539">Nucleus</keyword>
<reference evidence="7" key="1">
    <citation type="submission" date="2020-07" db="EMBL/GenBank/DDBJ databases">
        <title>Multicomponent nature underlies the extraordinary mechanical properties of spider dragline silk.</title>
        <authorList>
            <person name="Kono N."/>
            <person name="Nakamura H."/>
            <person name="Mori M."/>
            <person name="Yoshida Y."/>
            <person name="Ohtoshi R."/>
            <person name="Malay A.D."/>
            <person name="Moran D.A.P."/>
            <person name="Tomita M."/>
            <person name="Numata K."/>
            <person name="Arakawa K."/>
        </authorList>
    </citation>
    <scope>NUCLEOTIDE SEQUENCE</scope>
</reference>
<dbReference type="OrthoDB" id="272703at2759"/>
<dbReference type="AlphaFoldDB" id="A0A8X6EZ64"/>
<sequence length="562" mass="61267">MSVVAENDSALDRSLRSILVGNIPIEISEDILKDLLSEYGPVLNLKLFKDGTSRYVFCEYGESEMALRAVHNLTNFDLKGRALKVDIAASEKSKELLASLQESEGSAENEILQAADSSEKVPEEISKAVASLPAEQMFELMKQMKLCIENNPQEARNLLLQNPQLAYALLQAQVIMRIVDPEVAIKILNRTVAPPPTTEPEMKNAESIQQVVPTPSNPLELSTVGDQDMRQLPPMDSDMRTMLIAPSGDKDMRQMPTDIDWRTIGAPGGLPDKRSFDPRYRSSDSRIAPGADSRPGYSRDQVPGDSRGIQPSVDPRVMQGGDPRVMQDPRVMPGADPRMMQGGDPRIIQTVDPRAIQGTDPRLLPVDPRMSTTDSRGMSVPDPRGMQGADPRALMDQRPLPIPDLRSVSGVDSRGIHGMDPRALLGSDSRTDSGNRQQGPGPNFGPRNADPRNVSVTSRIEDPRKFAAPVVPVSARMPANTRTPVVNSAPPAGASPNTVPAPRQPVPTSTGAPTKVPEDQEKAALIMQVLQLSEEQIAMLPPEQRQSIIVLKEQIARSQLTM</sequence>
<keyword evidence="8" id="KW-1185">Reference proteome</keyword>
<dbReference type="PROSITE" id="PS50102">
    <property type="entry name" value="RRM"/>
    <property type="match status" value="1"/>
</dbReference>
<evidence type="ECO:0000313" key="8">
    <source>
        <dbReference type="Proteomes" id="UP000887116"/>
    </source>
</evidence>
<evidence type="ECO:0000256" key="2">
    <source>
        <dbReference type="ARBA" id="ARBA00022884"/>
    </source>
</evidence>
<evidence type="ECO:0000313" key="7">
    <source>
        <dbReference type="EMBL" id="GFQ64874.1"/>
    </source>
</evidence>
<dbReference type="InterPro" id="IPR035979">
    <property type="entry name" value="RBD_domain_sf"/>
</dbReference>
<dbReference type="Pfam" id="PF14327">
    <property type="entry name" value="CSTF2_hinge"/>
    <property type="match status" value="1"/>
</dbReference>
<dbReference type="FunFam" id="1.10.20.70:FF:000001">
    <property type="entry name" value="Cleavage stimulation factor subunit 2"/>
    <property type="match status" value="1"/>
</dbReference>
<dbReference type="InterPro" id="IPR012677">
    <property type="entry name" value="Nucleotide-bd_a/b_plait_sf"/>
</dbReference>
<dbReference type="PANTHER" id="PTHR45735">
    <property type="entry name" value="CLEAVAGE STIMULATION FACTOR SUBUNIT 2"/>
    <property type="match status" value="1"/>
</dbReference>
<dbReference type="Gene3D" id="1.25.40.630">
    <property type="match status" value="1"/>
</dbReference>
<dbReference type="Gene3D" id="1.10.20.70">
    <property type="entry name" value="Transcription termination and cleavage factor, C-terminal domain"/>
    <property type="match status" value="1"/>
</dbReference>
<feature type="domain" description="RRM" evidence="6">
    <location>
        <begin position="16"/>
        <end position="90"/>
    </location>
</feature>
<feature type="region of interest" description="Disordered" evidence="5">
    <location>
        <begin position="260"/>
        <end position="461"/>
    </location>
</feature>
<evidence type="ECO:0000256" key="4">
    <source>
        <dbReference type="PROSITE-ProRule" id="PRU00176"/>
    </source>
</evidence>
<evidence type="ECO:0000259" key="6">
    <source>
        <dbReference type="PROSITE" id="PS50102"/>
    </source>
</evidence>
<evidence type="ECO:0000256" key="1">
    <source>
        <dbReference type="ARBA" id="ARBA00004123"/>
    </source>
</evidence>